<evidence type="ECO:0000259" key="2">
    <source>
        <dbReference type="Pfam" id="PF01337"/>
    </source>
</evidence>
<dbReference type="Gene3D" id="3.30.370.10">
    <property type="entry name" value="Barstar-like"/>
    <property type="match status" value="1"/>
</dbReference>
<dbReference type="RefSeq" id="WP_305159495.1">
    <property type="nucleotide sequence ID" value="NZ_JAUUTW010000006.1"/>
</dbReference>
<accession>A0AA90P017</accession>
<evidence type="ECO:0000256" key="1">
    <source>
        <dbReference type="ARBA" id="ARBA00006845"/>
    </source>
</evidence>
<dbReference type="EMBL" id="JAUUTW010000006">
    <property type="protein sequence ID" value="MDP1450954.1"/>
    <property type="molecule type" value="Genomic_DNA"/>
</dbReference>
<evidence type="ECO:0000313" key="4">
    <source>
        <dbReference type="Proteomes" id="UP001178275"/>
    </source>
</evidence>
<dbReference type="InterPro" id="IPR035905">
    <property type="entry name" value="Barstar-like_sf"/>
</dbReference>
<dbReference type="Pfam" id="PF01337">
    <property type="entry name" value="Barstar"/>
    <property type="match status" value="1"/>
</dbReference>
<organism evidence="3 4">
    <name type="scientific">Peribacillus frigoritolerans</name>
    <dbReference type="NCBI Taxonomy" id="450367"/>
    <lineage>
        <taxon>Bacteria</taxon>
        <taxon>Bacillati</taxon>
        <taxon>Bacillota</taxon>
        <taxon>Bacilli</taxon>
        <taxon>Bacillales</taxon>
        <taxon>Bacillaceae</taxon>
        <taxon>Peribacillus</taxon>
    </lineage>
</organism>
<dbReference type="SUPFAM" id="SSF52038">
    <property type="entry name" value="Barstar-related"/>
    <property type="match status" value="1"/>
</dbReference>
<dbReference type="InterPro" id="IPR000468">
    <property type="entry name" value="Barstar"/>
</dbReference>
<reference evidence="3" key="1">
    <citation type="submission" date="2023-07" db="EMBL/GenBank/DDBJ databases">
        <title>Murine gut Bacillus species.</title>
        <authorList>
            <person name="Gutman E."/>
            <person name="Hashuel R."/>
            <person name="Litvak Y."/>
        </authorList>
    </citation>
    <scope>NUCLEOTIDE SEQUENCE</scope>
    <source>
        <strain evidence="3">RU293</strain>
    </source>
</reference>
<name>A0AA90P017_9BACI</name>
<proteinExistence type="inferred from homology"/>
<feature type="domain" description="Barstar (barnase inhibitor)" evidence="2">
    <location>
        <begin position="42"/>
        <end position="128"/>
    </location>
</feature>
<gene>
    <name evidence="3" type="ORF">Q8G36_07730</name>
</gene>
<dbReference type="AlphaFoldDB" id="A0AA90P017"/>
<comment type="caution">
    <text evidence="3">The sequence shown here is derived from an EMBL/GenBank/DDBJ whole genome shotgun (WGS) entry which is preliminary data.</text>
</comment>
<protein>
    <submittedName>
        <fullName evidence="3">Barstar family protein</fullName>
    </submittedName>
</protein>
<comment type="similarity">
    <text evidence="1">Belongs to the barstar family.</text>
</comment>
<dbReference type="Proteomes" id="UP001178275">
    <property type="component" value="Unassembled WGS sequence"/>
</dbReference>
<sequence>MKISSFNKLEKPFFHLSYNQDIFKKLYESTCEKYENNSKKFVAMIDGQKCHNKKSFFREFSKKMKFPDYFGDNWDAFDECLNDLEWLDGEQYVLFIKDFNLIFENDEKNLEIFLNIIVDTVEEWKMGREYGALQTPPTPFHIVMYSDKDIISDLQIKTHNEPINLF</sequence>
<evidence type="ECO:0000313" key="3">
    <source>
        <dbReference type="EMBL" id="MDP1450954.1"/>
    </source>
</evidence>